<keyword evidence="1" id="KW-1133">Transmembrane helix</keyword>
<proteinExistence type="predicted"/>
<evidence type="ECO:0000313" key="2">
    <source>
        <dbReference type="EMBL" id="AVL46822.1"/>
    </source>
</evidence>
<dbReference type="Proteomes" id="UP000239717">
    <property type="component" value="Chromosome"/>
</dbReference>
<keyword evidence="1" id="KW-0472">Membrane</keyword>
<evidence type="ECO:0000256" key="1">
    <source>
        <dbReference type="SAM" id="Phobius"/>
    </source>
</evidence>
<keyword evidence="1" id="KW-0812">Transmembrane</keyword>
<dbReference type="AlphaFoldDB" id="A0AAD0HAS1"/>
<evidence type="ECO:0000313" key="3">
    <source>
        <dbReference type="Proteomes" id="UP000239717"/>
    </source>
</evidence>
<gene>
    <name evidence="2" type="ORF">CEP74_02935</name>
</gene>
<name>A0AAD0HAS1_CAMJU</name>
<feature type="transmembrane region" description="Helical" evidence="1">
    <location>
        <begin position="23"/>
        <end position="50"/>
    </location>
</feature>
<accession>A0AAD0HAS1</accession>
<dbReference type="EMBL" id="CP027403">
    <property type="protein sequence ID" value="AVL46822.1"/>
    <property type="molecule type" value="Genomic_DNA"/>
</dbReference>
<sequence length="142" mass="16002">MPYFITSIFAFFADIFKKFSVEVLLKGVVSAIYISFVLISFSLFIALLYYGVNIVVFAFNQTNTFLASLDTQTNIVSGTDNDIIGTVFSILRTLGLFKAFNDVLAIFSPTFISYFVFKLSVLVYVALCKLIKSYTSLYHIIK</sequence>
<protein>
    <submittedName>
        <fullName evidence="2">Uncharacterized protein</fullName>
    </submittedName>
</protein>
<reference evidence="3" key="1">
    <citation type="submission" date="2018-03" db="EMBL/GenBank/DDBJ databases">
        <title>FDA dAtabase for Regulatory Grade micrObial Sequences (FDA-ARGOS): Supporting development and validation of Infectious Disease Dx tests.</title>
        <authorList>
            <person name="Kerrigan L."/>
            <person name="Tallon L."/>
            <person name="Sadzewicz L."/>
            <person name="Sengamalay N."/>
            <person name="Ott S."/>
            <person name="Godinez A."/>
            <person name="Nagaraj S."/>
            <person name="Vavikolanu K."/>
            <person name="Vyas G."/>
            <person name="Nadendla S."/>
            <person name="George J."/>
            <person name="Sichtig H."/>
        </authorList>
    </citation>
    <scope>NUCLEOTIDE SEQUENCE [LARGE SCALE GENOMIC DNA]</scope>
    <source>
        <strain evidence="3">FDAARGOS_295</strain>
    </source>
</reference>
<feature type="transmembrane region" description="Helical" evidence="1">
    <location>
        <begin position="103"/>
        <end position="127"/>
    </location>
</feature>
<organism evidence="2 3">
    <name type="scientific">Campylobacter jejuni subsp. doylei</name>
    <dbReference type="NCBI Taxonomy" id="32021"/>
    <lineage>
        <taxon>Bacteria</taxon>
        <taxon>Pseudomonadati</taxon>
        <taxon>Campylobacterota</taxon>
        <taxon>Epsilonproteobacteria</taxon>
        <taxon>Campylobacterales</taxon>
        <taxon>Campylobacteraceae</taxon>
        <taxon>Campylobacter</taxon>
    </lineage>
</organism>